<sequence length="173" mass="19493">MPKVYIEIPDSFKVQDFLNAYFAANKSQMFLIDPDGFVILEKQLNIPAIGISLHDRSKDKPLGYQTGDKHVVKDTGHKFTADAVVELEMDPGDLPEDIQGESWALQVREAKNIPLFQPIAIALAEKFNVNIFVTPSEKRDDDPAHLEEEPANSSFPEIMKMCPIIIRKVTEVK</sequence>
<organism evidence="1 2">
    <name type="scientific">Candidatus Collierbacteria bacterium GW2011_GWC2_44_18</name>
    <dbReference type="NCBI Taxonomy" id="1618392"/>
    <lineage>
        <taxon>Bacteria</taxon>
        <taxon>Candidatus Collieribacteriota</taxon>
    </lineage>
</organism>
<comment type="caution">
    <text evidence="1">The sequence shown here is derived from an EMBL/GenBank/DDBJ whole genome shotgun (WGS) entry which is preliminary data.</text>
</comment>
<protein>
    <submittedName>
        <fullName evidence="1">Uncharacterized protein</fullName>
    </submittedName>
</protein>
<dbReference type="Proteomes" id="UP000034172">
    <property type="component" value="Unassembled WGS sequence"/>
</dbReference>
<proteinExistence type="predicted"/>
<evidence type="ECO:0000313" key="2">
    <source>
        <dbReference type="Proteomes" id="UP000034172"/>
    </source>
</evidence>
<dbReference type="STRING" id="1618392.UW41_C0012G0015"/>
<dbReference type="AlphaFoldDB" id="A0A0G1JYU7"/>
<reference evidence="1 2" key="1">
    <citation type="journal article" date="2015" name="Nature">
        <title>rRNA introns, odd ribosomes, and small enigmatic genomes across a large radiation of phyla.</title>
        <authorList>
            <person name="Brown C.T."/>
            <person name="Hug L.A."/>
            <person name="Thomas B.C."/>
            <person name="Sharon I."/>
            <person name="Castelle C.J."/>
            <person name="Singh A."/>
            <person name="Wilkins M.J."/>
            <person name="Williams K.H."/>
            <person name="Banfield J.F."/>
        </authorList>
    </citation>
    <scope>NUCLEOTIDE SEQUENCE [LARGE SCALE GENOMIC DNA]</scope>
</reference>
<accession>A0A0G1JYU7</accession>
<dbReference type="EMBL" id="LCIE01000012">
    <property type="protein sequence ID" value="KKT49077.1"/>
    <property type="molecule type" value="Genomic_DNA"/>
</dbReference>
<gene>
    <name evidence="1" type="ORF">UW41_C0012G0015</name>
</gene>
<evidence type="ECO:0000313" key="1">
    <source>
        <dbReference type="EMBL" id="KKT49077.1"/>
    </source>
</evidence>
<name>A0A0G1JYU7_9BACT</name>